<dbReference type="GO" id="GO:0016747">
    <property type="term" value="F:acyltransferase activity, transferring groups other than amino-acyl groups"/>
    <property type="evidence" value="ECO:0007669"/>
    <property type="project" value="InterPro"/>
</dbReference>
<protein>
    <submittedName>
        <fullName evidence="2">RimJ/RimL family protein N-acetyltransferase</fullName>
    </submittedName>
</protein>
<dbReference type="OrthoDB" id="5295305at2"/>
<dbReference type="Proteomes" id="UP000316471">
    <property type="component" value="Unassembled WGS sequence"/>
</dbReference>
<feature type="domain" description="N-acetyltransferase" evidence="1">
    <location>
        <begin position="20"/>
        <end position="158"/>
    </location>
</feature>
<dbReference type="RefSeq" id="WP_144813256.1">
    <property type="nucleotide sequence ID" value="NZ_VLKP01000004.1"/>
</dbReference>
<dbReference type="InterPro" id="IPR000182">
    <property type="entry name" value="GNAT_dom"/>
</dbReference>
<sequence length="204" mass="22582">MAEPTDLHAWTTPTLRGEHVTLEPLQRGHAEGLRLALGDGELSRCWYASVPMPADVERFIDAAIAMYERGQALPFAVRDASGVVVGTTRYYGMDTSVPNLSIGYTWYARHAQRTGVNTEAKLLMLGHAFEARGCIAVRFETSWFNHASRAAITRLGAKQDGVLRNDKRHGDGSPRDTVVFSIIESEWPAVKQHLQAKLQGHRNG</sequence>
<dbReference type="PANTHER" id="PTHR43610:SF1">
    <property type="entry name" value="N-ACETYLTRANSFERASE DOMAIN-CONTAINING PROTEIN"/>
    <property type="match status" value="1"/>
</dbReference>
<evidence type="ECO:0000313" key="2">
    <source>
        <dbReference type="EMBL" id="TWI11926.1"/>
    </source>
</evidence>
<dbReference type="Pfam" id="PF13302">
    <property type="entry name" value="Acetyltransf_3"/>
    <property type="match status" value="1"/>
</dbReference>
<reference evidence="2 3" key="1">
    <citation type="journal article" date="2015" name="Stand. Genomic Sci.">
        <title>Genomic Encyclopedia of Bacterial and Archaeal Type Strains, Phase III: the genomes of soil and plant-associated and newly described type strains.</title>
        <authorList>
            <person name="Whitman W.B."/>
            <person name="Woyke T."/>
            <person name="Klenk H.P."/>
            <person name="Zhou Y."/>
            <person name="Lilburn T.G."/>
            <person name="Beck B.J."/>
            <person name="De Vos P."/>
            <person name="Vandamme P."/>
            <person name="Eisen J.A."/>
            <person name="Garrity G."/>
            <person name="Hugenholtz P."/>
            <person name="Kyrpides N.C."/>
        </authorList>
    </citation>
    <scope>NUCLEOTIDE SEQUENCE [LARGE SCALE GENOMIC DNA]</scope>
    <source>
        <strain evidence="2 3">CGMCC 1.10136</strain>
    </source>
</reference>
<dbReference type="PANTHER" id="PTHR43610">
    <property type="entry name" value="BLL6696 PROTEIN"/>
    <property type="match status" value="1"/>
</dbReference>
<gene>
    <name evidence="2" type="ORF">IP93_01206</name>
</gene>
<dbReference type="InterPro" id="IPR016181">
    <property type="entry name" value="Acyl_CoA_acyltransferase"/>
</dbReference>
<organism evidence="2 3">
    <name type="scientific">Aerolutibacter ruishenii</name>
    <dbReference type="NCBI Taxonomy" id="686800"/>
    <lineage>
        <taxon>Bacteria</taxon>
        <taxon>Pseudomonadati</taxon>
        <taxon>Pseudomonadota</taxon>
        <taxon>Gammaproteobacteria</taxon>
        <taxon>Lysobacterales</taxon>
        <taxon>Lysobacteraceae</taxon>
        <taxon>Aerolutibacter</taxon>
    </lineage>
</organism>
<comment type="caution">
    <text evidence="2">The sequence shown here is derived from an EMBL/GenBank/DDBJ whole genome shotgun (WGS) entry which is preliminary data.</text>
</comment>
<name>A0A562LWF0_9GAMM</name>
<dbReference type="EMBL" id="VLKP01000004">
    <property type="protein sequence ID" value="TWI11926.1"/>
    <property type="molecule type" value="Genomic_DNA"/>
</dbReference>
<keyword evidence="2" id="KW-0808">Transferase</keyword>
<evidence type="ECO:0000313" key="3">
    <source>
        <dbReference type="Proteomes" id="UP000316471"/>
    </source>
</evidence>
<dbReference type="Gene3D" id="3.40.630.30">
    <property type="match status" value="1"/>
</dbReference>
<proteinExistence type="predicted"/>
<dbReference type="AlphaFoldDB" id="A0A562LWF0"/>
<evidence type="ECO:0000259" key="1">
    <source>
        <dbReference type="Pfam" id="PF13302"/>
    </source>
</evidence>
<dbReference type="SUPFAM" id="SSF55729">
    <property type="entry name" value="Acyl-CoA N-acyltransferases (Nat)"/>
    <property type="match status" value="1"/>
</dbReference>
<keyword evidence="3" id="KW-1185">Reference proteome</keyword>
<accession>A0A562LWF0</accession>